<evidence type="ECO:0000313" key="8">
    <source>
        <dbReference type="EMBL" id="KAL0901801.1"/>
    </source>
</evidence>
<name>A0ABR3IL41_LOXSC</name>
<evidence type="ECO:0000259" key="7">
    <source>
        <dbReference type="Pfam" id="PF25298"/>
    </source>
</evidence>
<evidence type="ECO:0000256" key="5">
    <source>
        <dbReference type="SAM" id="MobiDB-lite"/>
    </source>
</evidence>
<dbReference type="Pfam" id="PF25298">
    <property type="entry name" value="Baculo_FP_2nd"/>
    <property type="match status" value="1"/>
</dbReference>
<keyword evidence="3" id="KW-0862">Zinc</keyword>
<dbReference type="InterPro" id="IPR019787">
    <property type="entry name" value="Znf_PHD-finger"/>
</dbReference>
<evidence type="ECO:0000313" key="9">
    <source>
        <dbReference type="Proteomes" id="UP001549920"/>
    </source>
</evidence>
<comment type="caution">
    <text evidence="8">The sequence shown here is derived from an EMBL/GenBank/DDBJ whole genome shotgun (WGS) entry which is preliminary data.</text>
</comment>
<accession>A0ABR3IL41</accession>
<dbReference type="InterPro" id="IPR057251">
    <property type="entry name" value="FP_C"/>
</dbReference>
<evidence type="ECO:0008006" key="10">
    <source>
        <dbReference type="Google" id="ProtNLM"/>
    </source>
</evidence>
<dbReference type="Pfam" id="PF00628">
    <property type="entry name" value="PHD"/>
    <property type="match status" value="1"/>
</dbReference>
<keyword evidence="9" id="KW-1185">Reference proteome</keyword>
<feature type="compositionally biased region" description="Low complexity" evidence="5">
    <location>
        <begin position="97"/>
        <end position="107"/>
    </location>
</feature>
<dbReference type="CDD" id="cd15489">
    <property type="entry name" value="PHD_SF"/>
    <property type="match status" value="1"/>
</dbReference>
<evidence type="ECO:0000256" key="4">
    <source>
        <dbReference type="SAM" id="Coils"/>
    </source>
</evidence>
<dbReference type="EMBL" id="JBEUOH010000002">
    <property type="protein sequence ID" value="KAL0901801.1"/>
    <property type="molecule type" value="Genomic_DNA"/>
</dbReference>
<keyword evidence="1" id="KW-0479">Metal-binding</keyword>
<evidence type="ECO:0000256" key="3">
    <source>
        <dbReference type="ARBA" id="ARBA00022833"/>
    </source>
</evidence>
<feature type="domain" description="FP protein C-terminal" evidence="7">
    <location>
        <begin position="314"/>
        <end position="365"/>
    </location>
</feature>
<organism evidence="8 9">
    <name type="scientific">Loxostege sticticalis</name>
    <name type="common">Beet webworm moth</name>
    <dbReference type="NCBI Taxonomy" id="481309"/>
    <lineage>
        <taxon>Eukaryota</taxon>
        <taxon>Metazoa</taxon>
        <taxon>Ecdysozoa</taxon>
        <taxon>Arthropoda</taxon>
        <taxon>Hexapoda</taxon>
        <taxon>Insecta</taxon>
        <taxon>Pterygota</taxon>
        <taxon>Neoptera</taxon>
        <taxon>Endopterygota</taxon>
        <taxon>Lepidoptera</taxon>
        <taxon>Glossata</taxon>
        <taxon>Ditrysia</taxon>
        <taxon>Pyraloidea</taxon>
        <taxon>Crambidae</taxon>
        <taxon>Pyraustinae</taxon>
        <taxon>Loxostege</taxon>
    </lineage>
</organism>
<evidence type="ECO:0000256" key="1">
    <source>
        <dbReference type="ARBA" id="ARBA00022723"/>
    </source>
</evidence>
<reference evidence="8 9" key="1">
    <citation type="submission" date="2024-06" db="EMBL/GenBank/DDBJ databases">
        <title>A chromosome-level genome assembly of beet webworm, Loxostege sticticalis.</title>
        <authorList>
            <person name="Zhang Y."/>
        </authorList>
    </citation>
    <scope>NUCLEOTIDE SEQUENCE [LARGE SCALE GENOMIC DNA]</scope>
    <source>
        <strain evidence="8">AQ026</strain>
        <tissue evidence="8">Whole body</tissue>
    </source>
</reference>
<gene>
    <name evidence="8" type="ORF">ABMA27_006972</name>
</gene>
<dbReference type="InterPro" id="IPR011011">
    <property type="entry name" value="Znf_FYVE_PHD"/>
</dbReference>
<dbReference type="Gene3D" id="3.30.40.10">
    <property type="entry name" value="Zinc/RING finger domain, C3HC4 (zinc finger)"/>
    <property type="match status" value="1"/>
</dbReference>
<dbReference type="InterPro" id="IPR013083">
    <property type="entry name" value="Znf_RING/FYVE/PHD"/>
</dbReference>
<protein>
    <recommendedName>
        <fullName evidence="10">PHD-type domain-containing protein</fullName>
    </recommendedName>
</protein>
<evidence type="ECO:0000259" key="6">
    <source>
        <dbReference type="Pfam" id="PF00628"/>
    </source>
</evidence>
<proteinExistence type="predicted"/>
<keyword evidence="4" id="KW-0175">Coiled coil</keyword>
<sequence length="365" mass="40695">MSSKLSNGNDWGCCGANLDSNDLMKCITCGKNYHMDCISTSSGTENIEVSAWECPLCISQRPKNGSNDENQPVRFNPNVTTRAPKRQALQSPPESPPASESVSASASASTVSASEIRSIMQEYCMNVSSRIDSLSSSLKSELKSVKDEISDMKCSMDFMNSKYELLLQEHKETKEAMVVLQNENSALKTNVQNLNSRLNSLEQSARAMNVEIQCVPERKNENILQVVTQLGSIINCNVKSEDIISCTRIAKINKSSARPKSIVAQFSNKKIRDEFLAASINFNRKKAMHDKLNTSHLGFNGEKTPIFIVDHLSPMNKSLHAAARKIGKEKGYKHVWVRNGRIFMRKTDDSDYVLIRDMDSLSKIK</sequence>
<feature type="domain" description="PHD-type" evidence="6">
    <location>
        <begin position="13"/>
        <end position="57"/>
    </location>
</feature>
<feature type="region of interest" description="Disordered" evidence="5">
    <location>
        <begin position="63"/>
        <end position="107"/>
    </location>
</feature>
<keyword evidence="2" id="KW-0863">Zinc-finger</keyword>
<feature type="coiled-coil region" evidence="4">
    <location>
        <begin position="163"/>
        <end position="211"/>
    </location>
</feature>
<dbReference type="SUPFAM" id="SSF57903">
    <property type="entry name" value="FYVE/PHD zinc finger"/>
    <property type="match status" value="1"/>
</dbReference>
<dbReference type="Proteomes" id="UP001549920">
    <property type="component" value="Unassembled WGS sequence"/>
</dbReference>
<evidence type="ECO:0000256" key="2">
    <source>
        <dbReference type="ARBA" id="ARBA00022771"/>
    </source>
</evidence>